<protein>
    <submittedName>
        <fullName evidence="1">Phage tail assembly chaperone</fullName>
    </submittedName>
</protein>
<organism evidence="1 2">
    <name type="scientific">Methylopila henanensis</name>
    <dbReference type="NCBI Taxonomy" id="873516"/>
    <lineage>
        <taxon>Bacteria</taxon>
        <taxon>Pseudomonadati</taxon>
        <taxon>Pseudomonadota</taxon>
        <taxon>Alphaproteobacteria</taxon>
        <taxon>Hyphomicrobiales</taxon>
        <taxon>Methylopilaceae</taxon>
        <taxon>Methylopila</taxon>
    </lineage>
</organism>
<evidence type="ECO:0000313" key="2">
    <source>
        <dbReference type="Proteomes" id="UP001597308"/>
    </source>
</evidence>
<reference evidence="2" key="1">
    <citation type="journal article" date="2019" name="Int. J. Syst. Evol. Microbiol.">
        <title>The Global Catalogue of Microorganisms (GCM) 10K type strain sequencing project: providing services to taxonomists for standard genome sequencing and annotation.</title>
        <authorList>
            <consortium name="The Broad Institute Genomics Platform"/>
            <consortium name="The Broad Institute Genome Sequencing Center for Infectious Disease"/>
            <person name="Wu L."/>
            <person name="Ma J."/>
        </authorList>
    </citation>
    <scope>NUCLEOTIDE SEQUENCE [LARGE SCALE GENOMIC DNA]</scope>
    <source>
        <strain evidence="2">KCTC 23707</strain>
    </source>
</reference>
<dbReference type="Proteomes" id="UP001597308">
    <property type="component" value="Unassembled WGS sequence"/>
</dbReference>
<proteinExistence type="predicted"/>
<dbReference type="InterPro" id="IPR019056">
    <property type="entry name" value="Phage_TAC_6"/>
</dbReference>
<comment type="caution">
    <text evidence="1">The sequence shown here is derived from an EMBL/GenBank/DDBJ whole genome shotgun (WGS) entry which is preliminary data.</text>
</comment>
<keyword evidence="2" id="KW-1185">Reference proteome</keyword>
<dbReference type="Pfam" id="PF09550">
    <property type="entry name" value="Phage_TAC_6"/>
    <property type="match status" value="1"/>
</dbReference>
<evidence type="ECO:0000313" key="1">
    <source>
        <dbReference type="EMBL" id="MFD1702200.1"/>
    </source>
</evidence>
<gene>
    <name evidence="1" type="ORF">ACFSCV_04205</name>
</gene>
<sequence length="61" mass="6531">MTAFGLGVLKLSPHAFWRATPREIAAAARGLRGGRSSAPPLARPEFDALMARFPDEAETHG</sequence>
<dbReference type="RefSeq" id="WP_378797473.1">
    <property type="nucleotide sequence ID" value="NZ_JBHUER010000002.1"/>
</dbReference>
<accession>A0ABW4K240</accession>
<dbReference type="EMBL" id="JBHUER010000002">
    <property type="protein sequence ID" value="MFD1702200.1"/>
    <property type="molecule type" value="Genomic_DNA"/>
</dbReference>
<name>A0ABW4K240_9HYPH</name>